<proteinExistence type="predicted"/>
<keyword evidence="3" id="KW-1185">Reference proteome</keyword>
<reference evidence="2 3" key="1">
    <citation type="submission" date="2016-04" db="EMBL/GenBank/DDBJ databases">
        <title>The genome of Intoshia linei affirms orthonectids as highly simplified spiralians.</title>
        <authorList>
            <person name="Mikhailov K.V."/>
            <person name="Slusarev G.S."/>
            <person name="Nikitin M.A."/>
            <person name="Logacheva M.D."/>
            <person name="Penin A."/>
            <person name="Aleoshin V."/>
            <person name="Panchin Y.V."/>
        </authorList>
    </citation>
    <scope>NUCLEOTIDE SEQUENCE [LARGE SCALE GENOMIC DNA]</scope>
    <source>
        <strain evidence="2">Intl2013</strain>
        <tissue evidence="2">Whole animal</tissue>
    </source>
</reference>
<evidence type="ECO:0000313" key="2">
    <source>
        <dbReference type="EMBL" id="OAF67440.1"/>
    </source>
</evidence>
<comment type="caution">
    <text evidence="2">The sequence shown here is derived from an EMBL/GenBank/DDBJ whole genome shotgun (WGS) entry which is preliminary data.</text>
</comment>
<organism evidence="2 3">
    <name type="scientific">Intoshia linei</name>
    <dbReference type="NCBI Taxonomy" id="1819745"/>
    <lineage>
        <taxon>Eukaryota</taxon>
        <taxon>Metazoa</taxon>
        <taxon>Spiralia</taxon>
        <taxon>Lophotrochozoa</taxon>
        <taxon>Mesozoa</taxon>
        <taxon>Orthonectida</taxon>
        <taxon>Rhopaluridae</taxon>
        <taxon>Intoshia</taxon>
    </lineage>
</organism>
<dbReference type="Proteomes" id="UP000078046">
    <property type="component" value="Unassembled WGS sequence"/>
</dbReference>
<keyword evidence="1" id="KW-0472">Membrane</keyword>
<name>A0A177AZY7_9BILA</name>
<evidence type="ECO:0000313" key="3">
    <source>
        <dbReference type="Proteomes" id="UP000078046"/>
    </source>
</evidence>
<feature type="transmembrane region" description="Helical" evidence="1">
    <location>
        <begin position="60"/>
        <end position="77"/>
    </location>
</feature>
<dbReference type="EMBL" id="LWCA01000659">
    <property type="protein sequence ID" value="OAF67440.1"/>
    <property type="molecule type" value="Genomic_DNA"/>
</dbReference>
<evidence type="ECO:0000256" key="1">
    <source>
        <dbReference type="SAM" id="Phobius"/>
    </source>
</evidence>
<feature type="transmembrane region" description="Helical" evidence="1">
    <location>
        <begin position="119"/>
        <end position="143"/>
    </location>
</feature>
<keyword evidence="1" id="KW-0812">Transmembrane</keyword>
<sequence>MCIAQLWVTMFQPLQSLISPEFEIDLNKNKSNPYVHQYLYKDNNKRKTVHWENNISTSKIYLVLAIIVAIFFNFFLAESIPISLLQSCISVIGTIAAVFAVMSLTAAKMNDVEEAKRCKYVSCILSLSGIIVTTSIVISIIVYTQL</sequence>
<dbReference type="AlphaFoldDB" id="A0A177AZY7"/>
<protein>
    <submittedName>
        <fullName evidence="2">Uncharacterized protein</fullName>
    </submittedName>
</protein>
<gene>
    <name evidence="2" type="ORF">A3Q56_04842</name>
</gene>
<feature type="transmembrane region" description="Helical" evidence="1">
    <location>
        <begin position="83"/>
        <end position="107"/>
    </location>
</feature>
<accession>A0A177AZY7</accession>
<keyword evidence="1" id="KW-1133">Transmembrane helix</keyword>